<dbReference type="PANTHER" id="PTHR46338:SF13">
    <property type="entry name" value="TRANSCRIPTION INITIATION FACTOR TFIID SUBUNIT 8-LIKE"/>
    <property type="match status" value="1"/>
</dbReference>
<name>A0AAV2CYR8_9ROSI</name>
<dbReference type="GO" id="GO:0005669">
    <property type="term" value="C:transcription factor TFIID complex"/>
    <property type="evidence" value="ECO:0007669"/>
    <property type="project" value="InterPro"/>
</dbReference>
<evidence type="ECO:0000256" key="5">
    <source>
        <dbReference type="SAM" id="MobiDB-lite"/>
    </source>
</evidence>
<evidence type="ECO:0000256" key="4">
    <source>
        <dbReference type="ARBA" id="ARBA00023242"/>
    </source>
</evidence>
<protein>
    <recommendedName>
        <fullName evidence="6">Bromodomain associated domain-containing protein</fullName>
    </recommendedName>
</protein>
<dbReference type="InterPro" id="IPR006565">
    <property type="entry name" value="BTP"/>
</dbReference>
<dbReference type="Pfam" id="PF07524">
    <property type="entry name" value="Bromo_TP"/>
    <property type="match status" value="1"/>
</dbReference>
<keyword evidence="3" id="KW-0804">Transcription</keyword>
<accession>A0AAV2CYR8</accession>
<comment type="subcellular location">
    <subcellularLocation>
        <location evidence="1">Nucleus</location>
    </subcellularLocation>
</comment>
<dbReference type="GO" id="GO:0046982">
    <property type="term" value="F:protein heterodimerization activity"/>
    <property type="evidence" value="ECO:0007669"/>
    <property type="project" value="InterPro"/>
</dbReference>
<evidence type="ECO:0000256" key="3">
    <source>
        <dbReference type="ARBA" id="ARBA00023163"/>
    </source>
</evidence>
<evidence type="ECO:0000259" key="6">
    <source>
        <dbReference type="SMART" id="SM00576"/>
    </source>
</evidence>
<dbReference type="InterPro" id="IPR037818">
    <property type="entry name" value="TAF8"/>
</dbReference>
<feature type="region of interest" description="Disordered" evidence="5">
    <location>
        <begin position="141"/>
        <end position="162"/>
    </location>
</feature>
<reference evidence="7 8" key="1">
    <citation type="submission" date="2024-04" db="EMBL/GenBank/DDBJ databases">
        <authorList>
            <person name="Fracassetti M."/>
        </authorList>
    </citation>
    <scope>NUCLEOTIDE SEQUENCE [LARGE SCALE GENOMIC DNA]</scope>
</reference>
<keyword evidence="2" id="KW-0805">Transcription regulation</keyword>
<proteinExistence type="predicted"/>
<keyword evidence="4" id="KW-0539">Nucleus</keyword>
<gene>
    <name evidence="7" type="ORF">LTRI10_LOCUS8411</name>
</gene>
<dbReference type="EMBL" id="OZ034814">
    <property type="protein sequence ID" value="CAL1361013.1"/>
    <property type="molecule type" value="Genomic_DNA"/>
</dbReference>
<evidence type="ECO:0000256" key="1">
    <source>
        <dbReference type="ARBA" id="ARBA00004123"/>
    </source>
</evidence>
<keyword evidence="8" id="KW-1185">Reference proteome</keyword>
<dbReference type="PANTHER" id="PTHR46338">
    <property type="entry name" value="TRANSCRIPTION INITIATION FACTOR TFIID SUBUNIT 8"/>
    <property type="match status" value="1"/>
</dbReference>
<feature type="domain" description="Bromodomain associated" evidence="6">
    <location>
        <begin position="30"/>
        <end position="106"/>
    </location>
</feature>
<feature type="compositionally biased region" description="Basic residues" evidence="5">
    <location>
        <begin position="1"/>
        <end position="11"/>
    </location>
</feature>
<organism evidence="7 8">
    <name type="scientific">Linum trigynum</name>
    <dbReference type="NCBI Taxonomy" id="586398"/>
    <lineage>
        <taxon>Eukaryota</taxon>
        <taxon>Viridiplantae</taxon>
        <taxon>Streptophyta</taxon>
        <taxon>Embryophyta</taxon>
        <taxon>Tracheophyta</taxon>
        <taxon>Spermatophyta</taxon>
        <taxon>Magnoliopsida</taxon>
        <taxon>eudicotyledons</taxon>
        <taxon>Gunneridae</taxon>
        <taxon>Pentapetalae</taxon>
        <taxon>rosids</taxon>
        <taxon>fabids</taxon>
        <taxon>Malpighiales</taxon>
        <taxon>Linaceae</taxon>
        <taxon>Linum</taxon>
    </lineage>
</organism>
<dbReference type="Gene3D" id="1.10.20.10">
    <property type="entry name" value="Histone, subunit A"/>
    <property type="match status" value="1"/>
</dbReference>
<dbReference type="SMART" id="SM00576">
    <property type="entry name" value="BTP"/>
    <property type="match status" value="1"/>
</dbReference>
<sequence length="256" mass="27310">MRTRSSLRHPKTPSAAAAALPPPTPESNPSDCANGIARIAVAQVCQSVGFKSAEAPALETLTRVAGLYLKTLAKAAASYSGDSNRTESNAFDVVNALHELESAQGFAGASDPRGCCLVRSSVVKDAQRFLNTIDEIPFAKPIPRADGSESSPAPPCSGARLRGKHIPDWLPDFPEESRYREEGCEGIVEGRDVELALWERTISCGGEGVGAGGKTGEGSGGELRRERERVKFQICKREEATLIAKKKRRTMGDGDD</sequence>
<feature type="region of interest" description="Disordered" evidence="5">
    <location>
        <begin position="1"/>
        <end position="31"/>
    </location>
</feature>
<dbReference type="CDD" id="cd00076">
    <property type="entry name" value="HFD_SF"/>
    <property type="match status" value="1"/>
</dbReference>
<dbReference type="AlphaFoldDB" id="A0AAV2CYR8"/>
<evidence type="ECO:0000313" key="8">
    <source>
        <dbReference type="Proteomes" id="UP001497516"/>
    </source>
</evidence>
<dbReference type="Proteomes" id="UP001497516">
    <property type="component" value="Chromosome 10"/>
</dbReference>
<evidence type="ECO:0000313" key="7">
    <source>
        <dbReference type="EMBL" id="CAL1361013.1"/>
    </source>
</evidence>
<evidence type="ECO:0000256" key="2">
    <source>
        <dbReference type="ARBA" id="ARBA00023015"/>
    </source>
</evidence>
<dbReference type="InterPro" id="IPR009072">
    <property type="entry name" value="Histone-fold"/>
</dbReference>